<dbReference type="Pfam" id="PF13255">
    <property type="entry name" value="DUF4046"/>
    <property type="match status" value="1"/>
</dbReference>
<evidence type="ECO:0000313" key="3">
    <source>
        <dbReference type="Proteomes" id="UP000023561"/>
    </source>
</evidence>
<keyword evidence="3" id="KW-1185">Reference proteome</keyword>
<evidence type="ECO:0000313" key="2">
    <source>
        <dbReference type="EMBL" id="GAJ41061.1"/>
    </source>
</evidence>
<sequence>MDNLNYYRSICPSELAQLPVVNLYKELISGKRKALPSGTWEKDENVIIIVRYALEVNLGLKKEQIPKINRAVIREQKLWGALNRFKSVRKLIQFVYPGRYNEFDFSRVPINYWNNIQNIRNRLEWHLRREGIRIAEIPRKVNYDLLVEWGFSNPLKQHGHSPYRFMNALYPGRFKETDFKKIPQGYATNREFLKEQFMDMLRQEKIRFEDVPKKVTRQMLMKHRFSAALKHYRNSPLEFIQYLFPNQFSLDDFRTKPNGYWKDIDNVKREIMDLINREKVAEQDVPRFMTKQRLVEEGLTGLLHEYHGSPIEIIEAVFPGKYDVTEFQRVPNQHWHSPQNRAQALRTFCAKRGIGREELPRLNRAYFRKHFPRFISMVDRHYDSKFYRWIMESYPEYTFSPEEFRLLVGVDGQLCDSKEELEIHNFLIRAVVDGKVEREGCRFVNHEYDEVYIPDWVIEQNDRKWIVEYFGLYGSTRYKWYTEKADRKMQFYHSLADYTLIAIMPGDFRENGFRRIATLLISNGIQLHVHSSYCH</sequence>
<name>A0A023DJA0_9BACL</name>
<accession>A0A023DJA0</accession>
<dbReference type="Proteomes" id="UP000023561">
    <property type="component" value="Unassembled WGS sequence"/>
</dbReference>
<dbReference type="EMBL" id="BAWO01000056">
    <property type="protein sequence ID" value="GAJ41061.1"/>
    <property type="molecule type" value="Genomic_DNA"/>
</dbReference>
<organism evidence="2 3">
    <name type="scientific">Parageobacillus caldoxylosilyticus NBRC 107762</name>
    <dbReference type="NCBI Taxonomy" id="1220594"/>
    <lineage>
        <taxon>Bacteria</taxon>
        <taxon>Bacillati</taxon>
        <taxon>Bacillota</taxon>
        <taxon>Bacilli</taxon>
        <taxon>Bacillales</taxon>
        <taxon>Anoxybacillaceae</taxon>
        <taxon>Saccharococcus</taxon>
    </lineage>
</organism>
<dbReference type="AlphaFoldDB" id="A0A023DJA0"/>
<comment type="caution">
    <text evidence="2">The sequence shown here is derived from an EMBL/GenBank/DDBJ whole genome shotgun (WGS) entry which is preliminary data.</text>
</comment>
<proteinExistence type="predicted"/>
<feature type="domain" description="DUF4046" evidence="1">
    <location>
        <begin position="20"/>
        <end position="98"/>
    </location>
</feature>
<reference evidence="2 3" key="1">
    <citation type="submission" date="2014-04" db="EMBL/GenBank/DDBJ databases">
        <title>Whole genome shotgun sequence of Geobacillus caldoxylosilyticus NBRC 107762.</title>
        <authorList>
            <person name="Hosoyama A."/>
            <person name="Hosoyama Y."/>
            <person name="Katano-Makiyama Y."/>
            <person name="Tsuchikane K."/>
            <person name="Ohji S."/>
            <person name="Ichikawa N."/>
            <person name="Yamazoe A."/>
            <person name="Fujita N."/>
        </authorList>
    </citation>
    <scope>NUCLEOTIDE SEQUENCE [LARGE SCALE GENOMIC DNA]</scope>
    <source>
        <strain evidence="2 3">NBRC 107762</strain>
    </source>
</reference>
<gene>
    <name evidence="2" type="ORF">GCA01S_056_00470</name>
</gene>
<dbReference type="InterPro" id="IPR025119">
    <property type="entry name" value="DUF4046"/>
</dbReference>
<protein>
    <recommendedName>
        <fullName evidence="1">DUF4046 domain-containing protein</fullName>
    </recommendedName>
</protein>
<evidence type="ECO:0000259" key="1">
    <source>
        <dbReference type="Pfam" id="PF13255"/>
    </source>
</evidence>
<dbReference type="RefSeq" id="WP_042411060.1">
    <property type="nucleotide sequence ID" value="NZ_BAWO01000056.1"/>
</dbReference>
<dbReference type="OrthoDB" id="2078722at2"/>